<protein>
    <recommendedName>
        <fullName evidence="1">DinB-like domain-containing protein</fullName>
    </recommendedName>
</protein>
<organism evidence="2 3">
    <name type="scientific">Bacillus safensis</name>
    <dbReference type="NCBI Taxonomy" id="561879"/>
    <lineage>
        <taxon>Bacteria</taxon>
        <taxon>Bacillati</taxon>
        <taxon>Bacillota</taxon>
        <taxon>Bacilli</taxon>
        <taxon>Bacillales</taxon>
        <taxon>Bacillaceae</taxon>
        <taxon>Bacillus</taxon>
    </lineage>
</organism>
<evidence type="ECO:0000313" key="3">
    <source>
        <dbReference type="Proteomes" id="UP000464658"/>
    </source>
</evidence>
<accession>A0A5S9MGM8</accession>
<gene>
    <name evidence="2" type="ORF">BsIDN1_54100</name>
</gene>
<dbReference type="Proteomes" id="UP000464658">
    <property type="component" value="Chromosome"/>
</dbReference>
<dbReference type="InterPro" id="IPR034660">
    <property type="entry name" value="DinB/YfiT-like"/>
</dbReference>
<dbReference type="InterPro" id="IPR024775">
    <property type="entry name" value="DinB-like"/>
</dbReference>
<dbReference type="SUPFAM" id="SSF109854">
    <property type="entry name" value="DinB/YfiT-like putative metalloenzymes"/>
    <property type="match status" value="1"/>
</dbReference>
<feature type="domain" description="DinB-like" evidence="1">
    <location>
        <begin position="4"/>
        <end position="52"/>
    </location>
</feature>
<dbReference type="EMBL" id="AP021906">
    <property type="protein sequence ID" value="BBP91792.1"/>
    <property type="molecule type" value="Genomic_DNA"/>
</dbReference>
<proteinExistence type="predicted"/>
<dbReference type="Pfam" id="PF12867">
    <property type="entry name" value="DinB_2"/>
    <property type="match status" value="1"/>
</dbReference>
<evidence type="ECO:0000259" key="1">
    <source>
        <dbReference type="Pfam" id="PF12867"/>
    </source>
</evidence>
<dbReference type="AlphaFoldDB" id="A0A5S9MGM8"/>
<dbReference type="Gene3D" id="1.20.120.450">
    <property type="entry name" value="dinb family like domain"/>
    <property type="match status" value="1"/>
</dbReference>
<name>A0A5S9MGM8_BACIA</name>
<reference evidence="2 3" key="1">
    <citation type="submission" date="2019-12" db="EMBL/GenBank/DDBJ databases">
        <title>Full genome sequence of a Bacillus safensis strain isolated from commercially available natto in Indonesia.</title>
        <authorList>
            <person name="Yoshida M."/>
            <person name="Uomi M."/>
            <person name="Waturangi D."/>
            <person name="Ekaputri J.J."/>
            <person name="Setiamarga D.H.E."/>
        </authorList>
    </citation>
    <scope>NUCLEOTIDE SEQUENCE [LARGE SCALE GENOMIC DNA]</scope>
    <source>
        <strain evidence="2 3">IDN1</strain>
    </source>
</reference>
<evidence type="ECO:0000313" key="2">
    <source>
        <dbReference type="EMBL" id="BBP91792.1"/>
    </source>
</evidence>
<sequence length="55" mass="6365">MSILHEARQELWHELQGLSEEQLNQKLSDDTWSIQEVADHLKKMDLVAAKHLAAE</sequence>